<feature type="domain" description="Polymerase/histidinol phosphatase N-terminal" evidence="10">
    <location>
        <begin position="9"/>
        <end position="76"/>
    </location>
</feature>
<dbReference type="GO" id="GO:0006260">
    <property type="term" value="P:DNA replication"/>
    <property type="evidence" value="ECO:0007669"/>
    <property type="project" value="UniProtKB-KW"/>
</dbReference>
<dbReference type="Gene3D" id="3.20.20.140">
    <property type="entry name" value="Metal-dependent hydrolases"/>
    <property type="match status" value="1"/>
</dbReference>
<dbReference type="SUPFAM" id="SSF89550">
    <property type="entry name" value="PHP domain-like"/>
    <property type="match status" value="1"/>
</dbReference>
<keyword evidence="5" id="KW-0808">Transferase</keyword>
<dbReference type="PANTHER" id="PTHR32294">
    <property type="entry name" value="DNA POLYMERASE III SUBUNIT ALPHA"/>
    <property type="match status" value="1"/>
</dbReference>
<keyword evidence="12" id="KW-1185">Reference proteome</keyword>
<dbReference type="NCBIfam" id="NF004226">
    <property type="entry name" value="PRK05673.1"/>
    <property type="match status" value="1"/>
</dbReference>
<dbReference type="InterPro" id="IPR016195">
    <property type="entry name" value="Pol/histidinol_Pase-like"/>
</dbReference>
<dbReference type="InterPro" id="IPR004805">
    <property type="entry name" value="DnaE2/DnaE/PolC"/>
</dbReference>
<keyword evidence="6" id="KW-0548">Nucleotidyltransferase</keyword>
<proteinExistence type="inferred from homology"/>
<sequence>MSSRGDSFVHLHVHSEYSMLDGAARVKPLIEAAVEQGMPAVAVTDHGNVFGAFDFWKTATDAGIKPIIGTEAYLTPGTARGDRTRVRWGSGGEDDVSGAGAYTHMTLLSSTTEGMHNLFRLSSRASIEGYYFKPRMDRELLSQYSSGLIATTGCPSGEVQTRLRLGQYEEAKKAASDFRDIFGKENFFAEIMDHGLGIERRIMSDLLRLAKELDLPLVATNDLHYTHAHDATSHAALLCVQSGTTLDDPNRFKFDADEFYLKSARQMRELFRDHPEACDNTLLIAERCEVAFNTSANYMPRFPVPEGETEDTWFIKEVETGLHYRYPNGIPDEVRKRADYEVGVIVQMGFPGYFLVVADFINWSKNNGIRVGPGRGSGAGSMAAYAMRITDLDPIRHGLLFERFLNPDRVSMPDFDVDFDDRRRGEVIKYVTDKYGEERVAQIVTYGTIKAKQALKDSSRVLGFPFGMGEKLTKAMPPPVMGKDIPLTGIFDKDHPRYKEAADIRAVVETDPEAKTVFDTALGIENLKRQWGVHAAGVIMSSDPLIDIIPIMKREQDGQIVTQFDYPAAEALGLIKMDFLGLRNLTIIDDALDNIESNRGFRPVLEDLELDDAPAYELLARGDTLGVFQLDGGPMRSLLRLMKPDNFEDISAVIALYRPGPMGADSHTNYALRKNGLQEITPIHPELEEPLSEVLGGTHGLIVYQEQVMSVAQKLAGFTLAQADLLRRAMGKKKKSELDKQFEGFSGGMVANGYSMDAVNKLWDILLPFSDYAFNKAHSAAYGVVSYWTAYLKAHFPAEYMAALLTSVGDSKDKLAIYLNECRRMGIKVLAPDVNESIGFFAAVGNDIRFGLGAVRNVGFNVVDAIKKAREEKGRFESFHDFLRKVPLQVANKRTMESLIKAGAFDSLGATRRALVEIHEQAVESVVKDKRAEENGDIGFDFDSLFDEVDVPSISLVPERPEWSKRDKLAFEREMLGLYVSDHPLAGLEVPLAKHASISIADLIASESIQDGETVTVAGLVTSVQHRVARSSGNQYGMIQVEDFGGEITAMFMGKAYQEFSSTLVNDSIVVVRGRVSMRDDGMNLHAFNIFSPDMGQGADSGPLVLNIPENRATTERVQGLREVLMRHRGENEVRLKLVKGDMARVFEVPHPVSVTADLYGELKSLLGPNCLG</sequence>
<dbReference type="Pfam" id="PF01336">
    <property type="entry name" value="tRNA_anti-codon"/>
    <property type="match status" value="1"/>
</dbReference>
<reference evidence="11 12" key="1">
    <citation type="submission" date="2017-11" db="EMBL/GenBank/DDBJ databases">
        <title>Genomic Encyclopedia of Archaeal and Bacterial Type Strains, Phase II (KMG-II): From Individual Species to Whole Genera.</title>
        <authorList>
            <person name="Goeker M."/>
        </authorList>
    </citation>
    <scope>NUCLEOTIDE SEQUENCE [LARGE SCALE GENOMIC DNA]</scope>
    <source>
        <strain evidence="11 12">DSM 25625</strain>
    </source>
</reference>
<name>A0A2M9BAV9_9MICO</name>
<evidence type="ECO:0000313" key="12">
    <source>
        <dbReference type="Proteomes" id="UP000230161"/>
    </source>
</evidence>
<dbReference type="InterPro" id="IPR041931">
    <property type="entry name" value="DNA_pol3_alpha_thumb_dom"/>
</dbReference>
<dbReference type="Pfam" id="PF14579">
    <property type="entry name" value="HHH_6"/>
    <property type="match status" value="1"/>
</dbReference>
<evidence type="ECO:0000259" key="10">
    <source>
        <dbReference type="SMART" id="SM00481"/>
    </source>
</evidence>
<comment type="caution">
    <text evidence="11">The sequence shown here is derived from an EMBL/GenBank/DDBJ whole genome shotgun (WGS) entry which is preliminary data.</text>
</comment>
<dbReference type="CDD" id="cd04485">
    <property type="entry name" value="DnaE_OBF"/>
    <property type="match status" value="1"/>
</dbReference>
<keyword evidence="7" id="KW-0235">DNA replication</keyword>
<accession>A0A2M9BAV9</accession>
<dbReference type="InterPro" id="IPR004365">
    <property type="entry name" value="NA-bd_OB_tRNA"/>
</dbReference>
<dbReference type="AlphaFoldDB" id="A0A2M9BAV9"/>
<evidence type="ECO:0000256" key="6">
    <source>
        <dbReference type="ARBA" id="ARBA00022695"/>
    </source>
</evidence>
<dbReference type="Pfam" id="PF07733">
    <property type="entry name" value="DNA_pol3_alpha"/>
    <property type="match status" value="1"/>
</dbReference>
<evidence type="ECO:0000256" key="7">
    <source>
        <dbReference type="ARBA" id="ARBA00022705"/>
    </source>
</evidence>
<dbReference type="SMART" id="SM00481">
    <property type="entry name" value="POLIIIAc"/>
    <property type="match status" value="1"/>
</dbReference>
<dbReference type="EMBL" id="PGFB01000008">
    <property type="protein sequence ID" value="PJJ55082.1"/>
    <property type="molecule type" value="Genomic_DNA"/>
</dbReference>
<dbReference type="GO" id="GO:0003887">
    <property type="term" value="F:DNA-directed DNA polymerase activity"/>
    <property type="evidence" value="ECO:0007669"/>
    <property type="project" value="UniProtKB-KW"/>
</dbReference>
<dbReference type="InterPro" id="IPR003141">
    <property type="entry name" value="Pol/His_phosphatase_N"/>
</dbReference>
<dbReference type="InterPro" id="IPR011708">
    <property type="entry name" value="DNA_pol3_alpha_NTPase_dom"/>
</dbReference>
<dbReference type="InterPro" id="IPR004013">
    <property type="entry name" value="PHP_dom"/>
</dbReference>
<dbReference type="Pfam" id="PF02811">
    <property type="entry name" value="PHP"/>
    <property type="match status" value="1"/>
</dbReference>
<evidence type="ECO:0000256" key="1">
    <source>
        <dbReference type="ARBA" id="ARBA00004496"/>
    </source>
</evidence>
<dbReference type="InterPro" id="IPR040982">
    <property type="entry name" value="DNA_pol3_finger"/>
</dbReference>
<dbReference type="GO" id="GO:0008408">
    <property type="term" value="F:3'-5' exonuclease activity"/>
    <property type="evidence" value="ECO:0007669"/>
    <property type="project" value="InterPro"/>
</dbReference>
<dbReference type="Pfam" id="PF17657">
    <property type="entry name" value="DNA_pol3_finger"/>
    <property type="match status" value="1"/>
</dbReference>
<evidence type="ECO:0000256" key="8">
    <source>
        <dbReference type="ARBA" id="ARBA00022932"/>
    </source>
</evidence>
<evidence type="ECO:0000256" key="3">
    <source>
        <dbReference type="ARBA" id="ARBA00012417"/>
    </source>
</evidence>
<organism evidence="11 12">
    <name type="scientific">Compostimonas suwonensis</name>
    <dbReference type="NCBI Taxonomy" id="1048394"/>
    <lineage>
        <taxon>Bacteria</taxon>
        <taxon>Bacillati</taxon>
        <taxon>Actinomycetota</taxon>
        <taxon>Actinomycetes</taxon>
        <taxon>Micrococcales</taxon>
        <taxon>Microbacteriaceae</taxon>
        <taxon>Compostimonas</taxon>
    </lineage>
</organism>
<dbReference type="EC" id="2.7.7.7" evidence="3"/>
<evidence type="ECO:0000256" key="9">
    <source>
        <dbReference type="ARBA" id="ARBA00049244"/>
    </source>
</evidence>
<evidence type="ECO:0000256" key="5">
    <source>
        <dbReference type="ARBA" id="ARBA00022679"/>
    </source>
</evidence>
<comment type="subcellular location">
    <subcellularLocation>
        <location evidence="1">Cytoplasm</location>
    </subcellularLocation>
</comment>
<dbReference type="Proteomes" id="UP000230161">
    <property type="component" value="Unassembled WGS sequence"/>
</dbReference>
<dbReference type="NCBIfam" id="TIGR00594">
    <property type="entry name" value="polc"/>
    <property type="match status" value="1"/>
</dbReference>
<dbReference type="Gene3D" id="1.10.10.1600">
    <property type="entry name" value="Bacterial DNA polymerase III alpha subunit, thumb domain"/>
    <property type="match status" value="1"/>
</dbReference>
<dbReference type="InterPro" id="IPR029460">
    <property type="entry name" value="DNAPol_HHH"/>
</dbReference>
<gene>
    <name evidence="11" type="ORF">CLV54_3421</name>
</gene>
<comment type="catalytic activity">
    <reaction evidence="9">
        <text>DNA(n) + a 2'-deoxyribonucleoside 5'-triphosphate = DNA(n+1) + diphosphate</text>
        <dbReference type="Rhea" id="RHEA:22508"/>
        <dbReference type="Rhea" id="RHEA-COMP:17339"/>
        <dbReference type="Rhea" id="RHEA-COMP:17340"/>
        <dbReference type="ChEBI" id="CHEBI:33019"/>
        <dbReference type="ChEBI" id="CHEBI:61560"/>
        <dbReference type="ChEBI" id="CHEBI:173112"/>
        <dbReference type="EC" id="2.7.7.7"/>
    </reaction>
</comment>
<dbReference type="GO" id="GO:0005737">
    <property type="term" value="C:cytoplasm"/>
    <property type="evidence" value="ECO:0007669"/>
    <property type="project" value="UniProtKB-SubCell"/>
</dbReference>
<keyword evidence="8" id="KW-0239">DNA-directed DNA polymerase</keyword>
<dbReference type="Gene3D" id="1.10.150.870">
    <property type="match status" value="1"/>
</dbReference>
<protein>
    <recommendedName>
        <fullName evidence="4">DNA polymerase III subunit alpha</fullName>
        <ecNumber evidence="3">2.7.7.7</ecNumber>
    </recommendedName>
</protein>
<evidence type="ECO:0000313" key="11">
    <source>
        <dbReference type="EMBL" id="PJJ55082.1"/>
    </source>
</evidence>
<dbReference type="CDD" id="cd12113">
    <property type="entry name" value="PHP_PolIIIA_DnaE3"/>
    <property type="match status" value="1"/>
</dbReference>
<comment type="similarity">
    <text evidence="2">Belongs to the DNA polymerase type-C family. DnaE subfamily.</text>
</comment>
<evidence type="ECO:0000256" key="2">
    <source>
        <dbReference type="ARBA" id="ARBA00009496"/>
    </source>
</evidence>
<evidence type="ECO:0000256" key="4">
    <source>
        <dbReference type="ARBA" id="ARBA00019114"/>
    </source>
</evidence>
<dbReference type="GO" id="GO:0003676">
    <property type="term" value="F:nucleic acid binding"/>
    <property type="evidence" value="ECO:0007669"/>
    <property type="project" value="InterPro"/>
</dbReference>
<dbReference type="PANTHER" id="PTHR32294:SF0">
    <property type="entry name" value="DNA POLYMERASE III SUBUNIT ALPHA"/>
    <property type="match status" value="1"/>
</dbReference>